<comment type="caution">
    <text evidence="10">The sequence shown here is derived from an EMBL/GenBank/DDBJ whole genome shotgun (WGS) entry which is preliminary data.</text>
</comment>
<feature type="binding site" evidence="8">
    <location>
        <position position="285"/>
    </location>
    <ligand>
        <name>L-glutamine</name>
        <dbReference type="ChEBI" id="CHEBI:58359"/>
    </ligand>
</feature>
<feature type="binding site" evidence="8">
    <location>
        <position position="244"/>
    </location>
    <ligand>
        <name>L-glutamine</name>
        <dbReference type="ChEBI" id="CHEBI:58359"/>
    </ligand>
</feature>
<evidence type="ECO:0000256" key="8">
    <source>
        <dbReference type="HAMAP-Rule" id="MF_01209"/>
    </source>
</evidence>
<comment type="subunit">
    <text evidence="8">Composed of two chains; the small (or glutamine) chain promotes the hydrolysis of glutamine to ammonia, which is used by the large (or ammonia) chain to synthesize carbamoyl phosphate. Tetramer of heterodimers (alpha,beta)4.</text>
</comment>
<dbReference type="PROSITE" id="PS51273">
    <property type="entry name" value="GATASE_TYPE_1"/>
    <property type="match status" value="1"/>
</dbReference>
<feature type="binding site" evidence="8">
    <location>
        <position position="216"/>
    </location>
    <ligand>
        <name>L-glutamine</name>
        <dbReference type="ChEBI" id="CHEBI:58359"/>
    </ligand>
</feature>
<evidence type="ECO:0000256" key="4">
    <source>
        <dbReference type="ARBA" id="ARBA00022741"/>
    </source>
</evidence>
<evidence type="ECO:0000256" key="1">
    <source>
        <dbReference type="ARBA" id="ARBA00005077"/>
    </source>
</evidence>
<comment type="function">
    <text evidence="8">Small subunit of the glutamine-dependent carbamoyl phosphate synthetase (CPSase). CPSase catalyzes the formation of carbamoyl phosphate from the ammonia moiety of glutamine, carbonate, and phosphate donated by ATP, constituting the first step of 2 biosynthetic pathways, one leading to arginine and/or urea and the other to pyrimidine nucleotides. The small subunit (glutamine amidotransferase) binds and cleaves glutamine to supply the large subunit with the substrate ammonia.</text>
</comment>
<proteinExistence type="inferred from homology"/>
<comment type="catalytic activity">
    <reaction evidence="8">
        <text>L-glutamine + H2O = L-glutamate + NH4(+)</text>
        <dbReference type="Rhea" id="RHEA:15889"/>
        <dbReference type="ChEBI" id="CHEBI:15377"/>
        <dbReference type="ChEBI" id="CHEBI:28938"/>
        <dbReference type="ChEBI" id="CHEBI:29985"/>
        <dbReference type="ChEBI" id="CHEBI:58359"/>
    </reaction>
</comment>
<dbReference type="InterPro" id="IPR002474">
    <property type="entry name" value="CarbamoylP_synth_ssu_N"/>
</dbReference>
<protein>
    <recommendedName>
        <fullName evidence="8">Carbamoyl phosphate synthase small chain</fullName>
        <ecNumber evidence="8">6.3.5.5</ecNumber>
    </recommendedName>
    <alternativeName>
        <fullName evidence="8">Carbamoyl phosphate synthetase glutamine chain</fullName>
    </alternativeName>
</protein>
<feature type="binding site" evidence="8">
    <location>
        <position position="247"/>
    </location>
    <ligand>
        <name>L-glutamine</name>
        <dbReference type="ChEBI" id="CHEBI:58359"/>
    </ligand>
</feature>
<feature type="binding site" evidence="8">
    <location>
        <position position="218"/>
    </location>
    <ligand>
        <name>L-glutamine</name>
        <dbReference type="ChEBI" id="CHEBI:58359"/>
    </ligand>
</feature>
<comment type="caution">
    <text evidence="8">Lacks conserved residue(s) required for the propagation of feature annotation.</text>
</comment>
<comment type="pathway">
    <text evidence="8">Pyrimidine metabolism; UMP biosynthesis via de novo pathway; (S)-dihydroorotate from bicarbonate: step 1/3.</text>
</comment>
<keyword evidence="8" id="KW-0665">Pyrimidine biosynthesis</keyword>
<feature type="active site" description="Nucleophile" evidence="8">
    <location>
        <position position="243"/>
    </location>
</feature>
<dbReference type="PANTHER" id="PTHR43418">
    <property type="entry name" value="MULTIFUNCTIONAL TRYPTOPHAN BIOSYNTHESIS PROTEIN-RELATED"/>
    <property type="match status" value="1"/>
</dbReference>
<dbReference type="InterPro" id="IPR017926">
    <property type="entry name" value="GATASE"/>
</dbReference>
<dbReference type="Pfam" id="PF00988">
    <property type="entry name" value="CPSase_sm_chain"/>
    <property type="match status" value="1"/>
</dbReference>
<feature type="binding site" evidence="8">
    <location>
        <position position="47"/>
    </location>
    <ligand>
        <name>L-glutamine</name>
        <dbReference type="ChEBI" id="CHEBI:58359"/>
    </ligand>
</feature>
<dbReference type="InterPro" id="IPR006274">
    <property type="entry name" value="CarbamoylP_synth_ssu"/>
</dbReference>
<dbReference type="SMART" id="SM01097">
    <property type="entry name" value="CPSase_sm_chain"/>
    <property type="match status" value="1"/>
</dbReference>
<dbReference type="SUPFAM" id="SSF52317">
    <property type="entry name" value="Class I glutamine amidotransferase-like"/>
    <property type="match status" value="1"/>
</dbReference>
<sequence>MKAYVHLKSGDTFEGKWVVKTDNKPVSGEIVFYTGMTGYQEVLTDPSYKDQIIVFTYPLIGNYGINLEDFESKQPHVAGVIVYEACMNHSHYQAKYSISEYLQKWGIPLIEHVDTREVVKQIRNEGSMPVMINTDSDKPQSFELGEMEKVSKVSSTQISTEGQEGDFHVVLMDFGNKKSIQQSLLKRGCKVTTVPYNCSYEEIKKLNPDGILLSNGPGDPKHLKHLLPNISKVIKAFPTLGICLGHQLAGLALGADTKKLLFGHRGANHPVMDKDTKTVFMTSQNHSYYVDEKSLAGTGLKTRFYNLHDSTIEGFYHESYQLITTQFHPEANPGPSEGEYIFDEFLQLIKENNGSQVAYA</sequence>
<dbReference type="Pfam" id="PF00117">
    <property type="entry name" value="GATase"/>
    <property type="match status" value="1"/>
</dbReference>
<feature type="active site" evidence="8">
    <location>
        <position position="328"/>
    </location>
</feature>
<dbReference type="HAMAP" id="MF_01209">
    <property type="entry name" value="CPSase_S_chain"/>
    <property type="match status" value="1"/>
</dbReference>
<dbReference type="Gene3D" id="3.40.50.880">
    <property type="match status" value="1"/>
</dbReference>
<dbReference type="InterPro" id="IPR029062">
    <property type="entry name" value="Class_I_gatase-like"/>
</dbReference>
<dbReference type="Gene3D" id="3.50.30.20">
    <property type="entry name" value="Carbamoyl-phosphate synthase small subunit, N-terminal domain"/>
    <property type="match status" value="1"/>
</dbReference>
<keyword evidence="8" id="KW-0028">Amino-acid biosynthesis</keyword>
<dbReference type="PRINTS" id="PR00096">
    <property type="entry name" value="GATASE"/>
</dbReference>
<comment type="similarity">
    <text evidence="2 8">Belongs to the CarA family.</text>
</comment>
<dbReference type="SUPFAM" id="SSF52021">
    <property type="entry name" value="Carbamoyl phosphate synthetase, small subunit N-terminal domain"/>
    <property type="match status" value="1"/>
</dbReference>
<dbReference type="EMBL" id="JBHLUU010000022">
    <property type="protein sequence ID" value="MFC0475159.1"/>
    <property type="molecule type" value="Genomic_DNA"/>
</dbReference>
<comment type="pathway">
    <text evidence="1 8">Amino-acid biosynthesis; L-arginine biosynthesis; carbamoyl phosphate from bicarbonate: step 1/1.</text>
</comment>
<dbReference type="CDD" id="cd01744">
    <property type="entry name" value="GATase1_CPSase"/>
    <property type="match status" value="1"/>
</dbReference>
<dbReference type="RefSeq" id="WP_160546408.1">
    <property type="nucleotide sequence ID" value="NZ_JBHLUU010000022.1"/>
</dbReference>
<dbReference type="EC" id="6.3.5.5" evidence="8"/>
<dbReference type="InterPro" id="IPR050472">
    <property type="entry name" value="Anth_synth/Amidotransfase"/>
</dbReference>
<evidence type="ECO:0000256" key="5">
    <source>
        <dbReference type="ARBA" id="ARBA00022840"/>
    </source>
</evidence>
<name>A0ABV6KPA1_9BACI</name>
<keyword evidence="3 8" id="KW-0436">Ligase</keyword>
<feature type="region of interest" description="CPSase" evidence="8">
    <location>
        <begin position="1"/>
        <end position="167"/>
    </location>
</feature>
<feature type="domain" description="Carbamoyl-phosphate synthase small subunit N-terminal" evidence="9">
    <location>
        <begin position="1"/>
        <end position="133"/>
    </location>
</feature>
<evidence type="ECO:0000256" key="3">
    <source>
        <dbReference type="ARBA" id="ARBA00022598"/>
    </source>
</evidence>
<keyword evidence="5 8" id="KW-0067">ATP-binding</keyword>
<dbReference type="InterPro" id="IPR035686">
    <property type="entry name" value="CPSase_GATase1"/>
</dbReference>
<keyword evidence="11" id="KW-1185">Reference proteome</keyword>
<dbReference type="PRINTS" id="PR00097">
    <property type="entry name" value="ANTSNTHASEII"/>
</dbReference>
<comment type="catalytic activity">
    <reaction evidence="7 8">
        <text>hydrogencarbonate + L-glutamine + 2 ATP + H2O = carbamoyl phosphate + L-glutamate + 2 ADP + phosphate + 2 H(+)</text>
        <dbReference type="Rhea" id="RHEA:18633"/>
        <dbReference type="ChEBI" id="CHEBI:15377"/>
        <dbReference type="ChEBI" id="CHEBI:15378"/>
        <dbReference type="ChEBI" id="CHEBI:17544"/>
        <dbReference type="ChEBI" id="CHEBI:29985"/>
        <dbReference type="ChEBI" id="CHEBI:30616"/>
        <dbReference type="ChEBI" id="CHEBI:43474"/>
        <dbReference type="ChEBI" id="CHEBI:58228"/>
        <dbReference type="ChEBI" id="CHEBI:58359"/>
        <dbReference type="ChEBI" id="CHEBI:456216"/>
        <dbReference type="EC" id="6.3.5.5"/>
    </reaction>
</comment>
<evidence type="ECO:0000259" key="9">
    <source>
        <dbReference type="SMART" id="SM01097"/>
    </source>
</evidence>
<dbReference type="Proteomes" id="UP001589738">
    <property type="component" value="Unassembled WGS sequence"/>
</dbReference>
<keyword evidence="4 8" id="KW-0547">Nucleotide-binding</keyword>
<dbReference type="NCBIfam" id="TIGR01368">
    <property type="entry name" value="CPSaseIIsmall"/>
    <property type="match status" value="1"/>
</dbReference>
<dbReference type="PRINTS" id="PR00099">
    <property type="entry name" value="CPSGATASE"/>
</dbReference>
<evidence type="ECO:0000313" key="11">
    <source>
        <dbReference type="Proteomes" id="UP001589738"/>
    </source>
</evidence>
<organism evidence="10 11">
    <name type="scientific">Robertmurraya beringensis</name>
    <dbReference type="NCBI Taxonomy" id="641660"/>
    <lineage>
        <taxon>Bacteria</taxon>
        <taxon>Bacillati</taxon>
        <taxon>Bacillota</taxon>
        <taxon>Bacilli</taxon>
        <taxon>Bacillales</taxon>
        <taxon>Bacillaceae</taxon>
        <taxon>Robertmurraya</taxon>
    </lineage>
</organism>
<gene>
    <name evidence="8" type="primary">carA</name>
    <name evidence="10" type="ORF">ACFFHF_07790</name>
</gene>
<evidence type="ECO:0000256" key="2">
    <source>
        <dbReference type="ARBA" id="ARBA00007800"/>
    </source>
</evidence>
<dbReference type="InterPro" id="IPR036480">
    <property type="entry name" value="CarbP_synth_ssu_N_sf"/>
</dbReference>
<keyword evidence="6 8" id="KW-0315">Glutamine amidotransferase</keyword>
<feature type="binding site" evidence="8">
    <location>
        <position position="288"/>
    </location>
    <ligand>
        <name>L-glutamine</name>
        <dbReference type="ChEBI" id="CHEBI:58359"/>
    </ligand>
</feature>
<feature type="active site" evidence="8">
    <location>
        <position position="330"/>
    </location>
</feature>
<accession>A0ABV6KPA1</accession>
<keyword evidence="8" id="KW-0055">Arginine biosynthesis</keyword>
<evidence type="ECO:0000256" key="7">
    <source>
        <dbReference type="ARBA" id="ARBA00048816"/>
    </source>
</evidence>
<reference evidence="10 11" key="1">
    <citation type="submission" date="2024-09" db="EMBL/GenBank/DDBJ databases">
        <authorList>
            <person name="Sun Q."/>
            <person name="Mori K."/>
        </authorList>
    </citation>
    <scope>NUCLEOTIDE SEQUENCE [LARGE SCALE GENOMIC DNA]</scope>
    <source>
        <strain evidence="10 11">CGMCC 1.9126</strain>
    </source>
</reference>
<dbReference type="NCBIfam" id="NF009475">
    <property type="entry name" value="PRK12838.1"/>
    <property type="match status" value="1"/>
</dbReference>
<evidence type="ECO:0000256" key="6">
    <source>
        <dbReference type="ARBA" id="ARBA00022962"/>
    </source>
</evidence>
<dbReference type="PANTHER" id="PTHR43418:SF7">
    <property type="entry name" value="CARBAMOYL-PHOSPHATE SYNTHASE SMALL CHAIN"/>
    <property type="match status" value="1"/>
</dbReference>
<evidence type="ECO:0000313" key="10">
    <source>
        <dbReference type="EMBL" id="MFC0475159.1"/>
    </source>
</evidence>